<dbReference type="SUPFAM" id="SSF81301">
    <property type="entry name" value="Nucleotidyltransferase"/>
    <property type="match status" value="2"/>
</dbReference>
<feature type="region of interest" description="Disordered" evidence="8">
    <location>
        <begin position="1"/>
        <end position="22"/>
    </location>
</feature>
<comment type="similarity">
    <text evidence="7">Belongs to the GlnE family.</text>
</comment>
<sequence length="987" mass="107532">MVPVSSESASTESSPPASRLRTSSGSLARLGFADPEAAAALVADCGGLEPSLVERAAQGADPDLTVRRLCALVTGYDGDLPTLLRADPDFLSRLVAVLGASTALGEFLVVHPEHVLALRTEAVGRAPKDQPGFEDALADVEDPDALRVVYRRLLLQITARDLTREIDYETSVAALSDLAGATLSTALRLARGDVEGAETVRLAVIAMGKCGGRELNYVSDVDVIFVHEPADGADDVRAGRVATRLAARTMRICADHTREGTIWEVDANLRPEGKDGPLSRTLSSHVAYYERWASTWEFQALMKARPVAGDADLGAAYLEAVTPMVWEASRRDNFVGQTRAMRRRVVDNIPSEQLDRELKLGPGGLRDVEFAVQLLQLVHGRADASLRTASTTGALRALVDGGYIGRGDGAAMTEAYVFLRMFEHRIQIEGLRRTHLVPTDPDLLRSIGRTLGFRADPGAYLLKEWKAEKREVLRLHQKLFYRPLLDAVAPLPPDALRLSAEAASERLVALGFEDPRGALAHIAALTAGVRRSASIQRQLMPAMLSWFAESPDPDAGLLAFRKVSESLGGTHWYLRKLRDEGEGAEQLAKVLAGSAYVTDLILRAPESVAILGDEAELTPRTRERILTETRWAASRHENPDDAVRAIRRVRRRELSRIAIADVLDRVDVVEVGHALSDLTIAVLDGVLRVACRAVEAERGPLQTRMAIVLMGRLGGLESGYSSDADVMFVHDPEPGADESAAASAAMAVATQVRRMLGGAGPDPALEVDADLRPEGRSGPLVRSLASYRAYYERWSSTWEAQALLRACPVVGDEQLSAAFGDLIDPLRWPADGLAESDVREIRRIKARVDSERLPRGADPRTHLKLGRGGIADVEWTVQLLQMQHAHAVEGLRTTETLPALRAARDAGLVTAEDAATLEDAWLLVSRIRNAFVLLRNRAAASLPEAARDRAGVAWLLGYGLEESEQLVDDYRRSTRKARQVVERVFWD</sequence>
<evidence type="ECO:0000259" key="10">
    <source>
        <dbReference type="Pfam" id="PF08335"/>
    </source>
</evidence>
<comment type="catalytic activity">
    <reaction evidence="7">
        <text>[glutamine synthetase]-L-tyrosine + ATP = [glutamine synthetase]-O(4)-(5'-adenylyl)-L-tyrosine + diphosphate</text>
        <dbReference type="Rhea" id="RHEA:18589"/>
        <dbReference type="Rhea" id="RHEA-COMP:10660"/>
        <dbReference type="Rhea" id="RHEA-COMP:10661"/>
        <dbReference type="ChEBI" id="CHEBI:30616"/>
        <dbReference type="ChEBI" id="CHEBI:33019"/>
        <dbReference type="ChEBI" id="CHEBI:46858"/>
        <dbReference type="ChEBI" id="CHEBI:83624"/>
        <dbReference type="EC" id="2.7.7.42"/>
    </reaction>
</comment>
<evidence type="ECO:0000256" key="4">
    <source>
        <dbReference type="ARBA" id="ARBA00022840"/>
    </source>
</evidence>
<gene>
    <name evidence="7" type="primary">glnE</name>
    <name evidence="11" type="ORF">CLV56_0357</name>
</gene>
<protein>
    <recommendedName>
        <fullName evidence="7">Bifunctional glutamine synthetase adenylyltransferase/adenylyl-removing enzyme</fullName>
    </recommendedName>
    <alternativeName>
        <fullName evidence="7">ATP:glutamine synthetase adenylyltransferase</fullName>
    </alternativeName>
    <alternativeName>
        <fullName evidence="7">ATase</fullName>
    </alternativeName>
    <domain>
        <recommendedName>
            <fullName evidence="7">Glutamine synthetase adenylyl-L-tyrosine phosphorylase</fullName>
            <ecNumber evidence="7">2.7.7.89</ecNumber>
        </recommendedName>
        <alternativeName>
            <fullName evidence="7">Adenylyl removase</fullName>
            <shortName evidence="7">AR</shortName>
            <shortName evidence="7">AT-N</shortName>
        </alternativeName>
    </domain>
    <domain>
        <recommendedName>
            <fullName evidence="7">Glutamine synthetase adenylyl transferase</fullName>
            <ecNumber evidence="7">2.7.7.42</ecNumber>
        </recommendedName>
        <alternativeName>
            <fullName evidence="7">Adenylyl transferase</fullName>
            <shortName evidence="7">AT</shortName>
            <shortName evidence="7">AT-C</shortName>
        </alternativeName>
    </domain>
</protein>
<dbReference type="HAMAP" id="MF_00802">
    <property type="entry name" value="GlnE"/>
    <property type="match status" value="1"/>
</dbReference>
<feature type="domain" description="Glutamate-ammonia ligase adenylyltransferase repeated" evidence="9">
    <location>
        <begin position="92"/>
        <end position="319"/>
    </location>
</feature>
<dbReference type="Pfam" id="PF08335">
    <property type="entry name" value="GlnD_UR_UTase"/>
    <property type="match status" value="2"/>
</dbReference>
<keyword evidence="1 7" id="KW-0808">Transferase</keyword>
<keyword evidence="2 7" id="KW-0548">Nucleotidyltransferase</keyword>
<dbReference type="CDD" id="cd05401">
    <property type="entry name" value="NT_GlnE_GlnD_like"/>
    <property type="match status" value="2"/>
</dbReference>
<dbReference type="InterPro" id="IPR005190">
    <property type="entry name" value="GlnE_rpt_dom"/>
</dbReference>
<evidence type="ECO:0000256" key="7">
    <source>
        <dbReference type="HAMAP-Rule" id="MF_00802"/>
    </source>
</evidence>
<feature type="domain" description="PII-uridylyltransferase/Glutamine-synthetase adenylyltransferase" evidence="10">
    <location>
        <begin position="341"/>
        <end position="480"/>
    </location>
</feature>
<feature type="compositionally biased region" description="Low complexity" evidence="8">
    <location>
        <begin position="1"/>
        <end position="18"/>
    </location>
</feature>
<keyword evidence="3 7" id="KW-0547">Nucleotide-binding</keyword>
<dbReference type="GO" id="GO:0005524">
    <property type="term" value="F:ATP binding"/>
    <property type="evidence" value="ECO:0007669"/>
    <property type="project" value="UniProtKB-UniRule"/>
</dbReference>
<comment type="function">
    <text evidence="7">Involved in the regulation of glutamine synthetase GlnA, a key enzyme in the process to assimilate ammonia. When cellular nitrogen levels are high, the C-terminal adenylyl transferase (AT) inactivates GlnA by covalent transfer of an adenylyl group from ATP to specific tyrosine residue of GlnA, thus reducing its activity. Conversely, when nitrogen levels are low, the N-terminal adenylyl removase (AR) activates GlnA by removing the adenylyl group by phosphorolysis, increasing its activity. The regulatory region of GlnE binds the signal transduction protein PII (GlnB) which indicates the nitrogen status of the cell.</text>
</comment>
<dbReference type="GO" id="GO:0008882">
    <property type="term" value="F:[glutamate-ammonia-ligase] adenylyltransferase activity"/>
    <property type="evidence" value="ECO:0007669"/>
    <property type="project" value="UniProtKB-UniRule"/>
</dbReference>
<dbReference type="SUPFAM" id="SSF81593">
    <property type="entry name" value="Nucleotidyltransferase substrate binding subunit/domain"/>
    <property type="match status" value="2"/>
</dbReference>
<evidence type="ECO:0000256" key="5">
    <source>
        <dbReference type="ARBA" id="ARBA00022842"/>
    </source>
</evidence>
<keyword evidence="5 7" id="KW-0460">Magnesium</keyword>
<evidence type="ECO:0000256" key="1">
    <source>
        <dbReference type="ARBA" id="ARBA00022679"/>
    </source>
</evidence>
<accession>A0A2M9BDW9</accession>
<keyword evidence="12" id="KW-1185">Reference proteome</keyword>
<evidence type="ECO:0000313" key="11">
    <source>
        <dbReference type="EMBL" id="PJJ56153.1"/>
    </source>
</evidence>
<dbReference type="InterPro" id="IPR013546">
    <property type="entry name" value="PII_UdlTrfase/GS_AdlTrfase"/>
</dbReference>
<dbReference type="Gene3D" id="3.30.460.10">
    <property type="entry name" value="Beta Polymerase, domain 2"/>
    <property type="match status" value="2"/>
</dbReference>
<dbReference type="EC" id="2.7.7.42" evidence="7"/>
<evidence type="ECO:0000313" key="12">
    <source>
        <dbReference type="Proteomes" id="UP000230842"/>
    </source>
</evidence>
<dbReference type="NCBIfam" id="NF010707">
    <property type="entry name" value="PRK14109.1"/>
    <property type="match status" value="1"/>
</dbReference>
<proteinExistence type="inferred from homology"/>
<evidence type="ECO:0000256" key="6">
    <source>
        <dbReference type="ARBA" id="ARBA00023268"/>
    </source>
</evidence>
<comment type="cofactor">
    <cofactor evidence="7">
        <name>Mg(2+)</name>
        <dbReference type="ChEBI" id="CHEBI:18420"/>
    </cofactor>
</comment>
<evidence type="ECO:0000256" key="2">
    <source>
        <dbReference type="ARBA" id="ARBA00022695"/>
    </source>
</evidence>
<dbReference type="Pfam" id="PF03710">
    <property type="entry name" value="GlnE"/>
    <property type="match status" value="2"/>
</dbReference>
<dbReference type="GO" id="GO:0000820">
    <property type="term" value="P:regulation of glutamine family amino acid metabolic process"/>
    <property type="evidence" value="ECO:0007669"/>
    <property type="project" value="UniProtKB-UniRule"/>
</dbReference>
<comment type="catalytic activity">
    <reaction evidence="7">
        <text>[glutamine synthetase]-O(4)-(5'-adenylyl)-L-tyrosine + phosphate = [glutamine synthetase]-L-tyrosine + ADP</text>
        <dbReference type="Rhea" id="RHEA:43716"/>
        <dbReference type="Rhea" id="RHEA-COMP:10660"/>
        <dbReference type="Rhea" id="RHEA-COMP:10661"/>
        <dbReference type="ChEBI" id="CHEBI:43474"/>
        <dbReference type="ChEBI" id="CHEBI:46858"/>
        <dbReference type="ChEBI" id="CHEBI:83624"/>
        <dbReference type="ChEBI" id="CHEBI:456216"/>
        <dbReference type="EC" id="2.7.7.89"/>
    </reaction>
</comment>
<keyword evidence="6 7" id="KW-0511">Multifunctional enzyme</keyword>
<evidence type="ECO:0000256" key="8">
    <source>
        <dbReference type="SAM" id="MobiDB-lite"/>
    </source>
</evidence>
<dbReference type="GO" id="GO:0047388">
    <property type="term" value="F:[glutamine synthetase]-adenylyl-L-tyrosine phosphorylase activity"/>
    <property type="evidence" value="ECO:0007669"/>
    <property type="project" value="UniProtKB-EC"/>
</dbReference>
<dbReference type="Proteomes" id="UP000230842">
    <property type="component" value="Unassembled WGS sequence"/>
</dbReference>
<dbReference type="GO" id="GO:0016874">
    <property type="term" value="F:ligase activity"/>
    <property type="evidence" value="ECO:0007669"/>
    <property type="project" value="UniProtKB-KW"/>
</dbReference>
<dbReference type="EMBL" id="PGEZ01000001">
    <property type="protein sequence ID" value="PJJ56153.1"/>
    <property type="molecule type" value="Genomic_DNA"/>
</dbReference>
<dbReference type="PANTHER" id="PTHR30621">
    <property type="entry name" value="GLUTAMINE SYNTHETASE ADENYLYLTRANSFERASE"/>
    <property type="match status" value="1"/>
</dbReference>
<dbReference type="Gene3D" id="1.20.120.330">
    <property type="entry name" value="Nucleotidyltransferases domain 2"/>
    <property type="match status" value="2"/>
</dbReference>
<keyword evidence="11" id="KW-0436">Ligase</keyword>
<dbReference type="PANTHER" id="PTHR30621:SF0">
    <property type="entry name" value="BIFUNCTIONAL GLUTAMINE SYNTHETASE ADENYLYLTRANSFERASE_ADENYLYL-REMOVING ENZYME"/>
    <property type="match status" value="1"/>
</dbReference>
<dbReference type="GO" id="GO:0000287">
    <property type="term" value="F:magnesium ion binding"/>
    <property type="evidence" value="ECO:0007669"/>
    <property type="project" value="UniProtKB-UniRule"/>
</dbReference>
<dbReference type="EC" id="2.7.7.89" evidence="7"/>
<feature type="domain" description="Glutamate-ammonia ligase adenylyltransferase repeated" evidence="9">
    <location>
        <begin position="585"/>
        <end position="819"/>
    </location>
</feature>
<dbReference type="InterPro" id="IPR043519">
    <property type="entry name" value="NT_sf"/>
</dbReference>
<evidence type="ECO:0000259" key="9">
    <source>
        <dbReference type="Pfam" id="PF03710"/>
    </source>
</evidence>
<feature type="domain" description="PII-uridylyltransferase/Glutamine-synthetase adenylyltransferase" evidence="10">
    <location>
        <begin position="845"/>
        <end position="984"/>
    </location>
</feature>
<name>A0A2M9BDW9_9ACTN</name>
<dbReference type="GO" id="GO:0005829">
    <property type="term" value="C:cytosol"/>
    <property type="evidence" value="ECO:0007669"/>
    <property type="project" value="TreeGrafter"/>
</dbReference>
<keyword evidence="4 7" id="KW-0067">ATP-binding</keyword>
<comment type="caution">
    <text evidence="11">The sequence shown here is derived from an EMBL/GenBank/DDBJ whole genome shotgun (WGS) entry which is preliminary data.</text>
</comment>
<dbReference type="AlphaFoldDB" id="A0A2M9BDW9"/>
<organism evidence="11 12">
    <name type="scientific">Mumia flava</name>
    <dbReference type="NCBI Taxonomy" id="1348852"/>
    <lineage>
        <taxon>Bacteria</taxon>
        <taxon>Bacillati</taxon>
        <taxon>Actinomycetota</taxon>
        <taxon>Actinomycetes</taxon>
        <taxon>Propionibacteriales</taxon>
        <taxon>Nocardioidaceae</taxon>
        <taxon>Mumia</taxon>
    </lineage>
</organism>
<feature type="region of interest" description="Adenylyl removase" evidence="7">
    <location>
        <begin position="1"/>
        <end position="484"/>
    </location>
</feature>
<reference evidence="11 12" key="1">
    <citation type="submission" date="2017-11" db="EMBL/GenBank/DDBJ databases">
        <title>Genomic Encyclopedia of Archaeal and Bacterial Type Strains, Phase II (KMG-II): From Individual Species to Whole Genera.</title>
        <authorList>
            <person name="Goeker M."/>
        </authorList>
    </citation>
    <scope>NUCLEOTIDE SEQUENCE [LARGE SCALE GENOMIC DNA]</scope>
    <source>
        <strain evidence="11 12">DSM 27763</strain>
    </source>
</reference>
<evidence type="ECO:0000256" key="3">
    <source>
        <dbReference type="ARBA" id="ARBA00022741"/>
    </source>
</evidence>
<dbReference type="InterPro" id="IPR023057">
    <property type="entry name" value="GlnE"/>
</dbReference>
<feature type="region of interest" description="Adenylyl transferase" evidence="7">
    <location>
        <begin position="492"/>
        <end position="987"/>
    </location>
</feature>